<dbReference type="Proteomes" id="UP000073492">
    <property type="component" value="Unassembled WGS sequence"/>
</dbReference>
<evidence type="ECO:0000256" key="1">
    <source>
        <dbReference type="SAM" id="MobiDB-lite"/>
    </source>
</evidence>
<keyword evidence="3" id="KW-1185">Reference proteome</keyword>
<proteinExistence type="predicted"/>
<evidence type="ECO:0000313" key="3">
    <source>
        <dbReference type="Proteomes" id="UP000073492"/>
    </source>
</evidence>
<feature type="region of interest" description="Disordered" evidence="1">
    <location>
        <begin position="139"/>
        <end position="159"/>
    </location>
</feature>
<accession>A0A139HFJ4</accession>
<gene>
    <name evidence="2" type="ORF">AC579_1912</name>
</gene>
<dbReference type="EMBL" id="LFZO01000662">
    <property type="protein sequence ID" value="KXT01199.1"/>
    <property type="molecule type" value="Genomic_DNA"/>
</dbReference>
<evidence type="ECO:0000313" key="2">
    <source>
        <dbReference type="EMBL" id="KXT01197.1"/>
    </source>
</evidence>
<reference evidence="2 3" key="1">
    <citation type="submission" date="2015-07" db="EMBL/GenBank/DDBJ databases">
        <title>Comparative genomics of the Sigatoka disease complex on banana suggests a link between parallel evolutionary changes in Pseudocercospora fijiensis and Pseudocercospora eumusae and increased virulence on the banana host.</title>
        <authorList>
            <person name="Chang T.-C."/>
            <person name="Salvucci A."/>
            <person name="Crous P.W."/>
            <person name="Stergiopoulos I."/>
        </authorList>
    </citation>
    <scope>NUCLEOTIDE SEQUENCE [LARGE SCALE GENOMIC DNA]</scope>
    <source>
        <strain evidence="2 3">CBS 116634</strain>
    </source>
</reference>
<dbReference type="EMBL" id="LFZO01000662">
    <property type="protein sequence ID" value="KXT01197.1"/>
    <property type="molecule type" value="Genomic_DNA"/>
</dbReference>
<feature type="compositionally biased region" description="Polar residues" evidence="1">
    <location>
        <begin position="144"/>
        <end position="153"/>
    </location>
</feature>
<comment type="caution">
    <text evidence="2">The sequence shown here is derived from an EMBL/GenBank/DDBJ whole genome shotgun (WGS) entry which is preliminary data.</text>
</comment>
<protein>
    <submittedName>
        <fullName evidence="2">Uncharacterized protein</fullName>
    </submittedName>
</protein>
<organism evidence="2 3">
    <name type="scientific">Pseudocercospora musae</name>
    <dbReference type="NCBI Taxonomy" id="113226"/>
    <lineage>
        <taxon>Eukaryota</taxon>
        <taxon>Fungi</taxon>
        <taxon>Dikarya</taxon>
        <taxon>Ascomycota</taxon>
        <taxon>Pezizomycotina</taxon>
        <taxon>Dothideomycetes</taxon>
        <taxon>Dothideomycetidae</taxon>
        <taxon>Mycosphaerellales</taxon>
        <taxon>Mycosphaerellaceae</taxon>
        <taxon>Pseudocercospora</taxon>
    </lineage>
</organism>
<name>A0A139HFJ4_9PEZI</name>
<sequence>MRLASCREYRRRSVRPRSMSLHRLTSIQRPEQTTRHQDLCNSRLLIAGESTLHRHEQQPRRNASAFSNKPTPLQAWTHQQLSWHIAIGDNTPGAVLHLPKASCINPAQTMAERDAERHRCWRYVDKWWEAKLPHRHAQVAASLTAPSDTSSQQDENHHPPFALWTSRLLTLSSSMVRSH</sequence>
<dbReference type="AlphaFoldDB" id="A0A139HFJ4"/>